<keyword evidence="3" id="KW-1185">Reference proteome</keyword>
<dbReference type="Proteomes" id="UP000008065">
    <property type="component" value="Unassembled WGS sequence"/>
</dbReference>
<feature type="compositionally biased region" description="Basic and acidic residues" evidence="1">
    <location>
        <begin position="96"/>
        <end position="108"/>
    </location>
</feature>
<evidence type="ECO:0000256" key="1">
    <source>
        <dbReference type="SAM" id="MobiDB-lite"/>
    </source>
</evidence>
<accession>F8MUM6</accession>
<dbReference type="AlphaFoldDB" id="F8MUM6"/>
<reference evidence="3" key="1">
    <citation type="journal article" date="2011" name="Genetics">
        <title>Massive changes in genome architecture accompany the transition to self-fertility in the filamentous fungus Neurospora tetrasperma.</title>
        <authorList>
            <person name="Ellison C.E."/>
            <person name="Stajich J.E."/>
            <person name="Jacobson D.J."/>
            <person name="Natvig D.O."/>
            <person name="Lapidus A."/>
            <person name="Foster B."/>
            <person name="Aerts A."/>
            <person name="Riley R."/>
            <person name="Lindquist E.A."/>
            <person name="Grigoriev I.V."/>
            <person name="Taylor J.W."/>
        </authorList>
    </citation>
    <scope>NUCLEOTIDE SEQUENCE [LARGE SCALE GENOMIC DNA]</scope>
    <source>
        <strain evidence="3">FGSC 2508 / P0657</strain>
    </source>
</reference>
<evidence type="ECO:0000313" key="2">
    <source>
        <dbReference type="EMBL" id="EGO55708.1"/>
    </source>
</evidence>
<feature type="compositionally biased region" description="Polar residues" evidence="1">
    <location>
        <begin position="86"/>
        <end position="95"/>
    </location>
</feature>
<dbReference type="GeneID" id="20821981"/>
<dbReference type="HOGENOM" id="CLU_1835700_0_0_1"/>
<feature type="region of interest" description="Disordered" evidence="1">
    <location>
        <begin position="83"/>
        <end position="137"/>
    </location>
</feature>
<organism evidence="2 3">
    <name type="scientific">Neurospora tetrasperma (strain FGSC 2508 / ATCC MYA-4615 / P0657)</name>
    <dbReference type="NCBI Taxonomy" id="510951"/>
    <lineage>
        <taxon>Eukaryota</taxon>
        <taxon>Fungi</taxon>
        <taxon>Dikarya</taxon>
        <taxon>Ascomycota</taxon>
        <taxon>Pezizomycotina</taxon>
        <taxon>Sordariomycetes</taxon>
        <taxon>Sordariomycetidae</taxon>
        <taxon>Sordariales</taxon>
        <taxon>Sordariaceae</taxon>
        <taxon>Neurospora</taxon>
    </lineage>
</organism>
<evidence type="ECO:0000313" key="3">
    <source>
        <dbReference type="Proteomes" id="UP000008065"/>
    </source>
</evidence>
<dbReference type="KEGG" id="nte:NEUTE1DRAFT103118"/>
<dbReference type="VEuPathDB" id="FungiDB:NEUTE1DRAFT_103118"/>
<dbReference type="RefSeq" id="XP_009853502.1">
    <property type="nucleotide sequence ID" value="XM_009855200.1"/>
</dbReference>
<gene>
    <name evidence="2" type="ORF">NEUTE1DRAFT_103118</name>
</gene>
<sequence>MPSPQPCSAACLPCGVDVLKTGTAFGSRRPGRSTHSHSFSKELWVEWHDAMTILVLSEKMEGLEGNTVDCGCCPFAKRARVGTELPSGQTRLDNSTVKDERRREDGLGRKRVFGTSKTSGAKLEHARRPNKGLGNER</sequence>
<dbReference type="EMBL" id="GL891306">
    <property type="protein sequence ID" value="EGO55708.1"/>
    <property type="molecule type" value="Genomic_DNA"/>
</dbReference>
<name>F8MUM6_NEUT8</name>
<proteinExistence type="predicted"/>
<protein>
    <submittedName>
        <fullName evidence="2">Uncharacterized protein</fullName>
    </submittedName>
</protein>